<dbReference type="GO" id="GO:0009424">
    <property type="term" value="C:bacterial-type flagellum hook"/>
    <property type="evidence" value="ECO:0007669"/>
    <property type="project" value="InterPro"/>
</dbReference>
<accession>A0A486XWC2</accession>
<evidence type="ECO:0000256" key="5">
    <source>
        <dbReference type="ARBA" id="ARBA00022525"/>
    </source>
</evidence>
<reference evidence="10" key="1">
    <citation type="submission" date="2019-04" db="EMBL/GenBank/DDBJ databases">
        <authorList>
            <person name="Brambilla D."/>
        </authorList>
    </citation>
    <scope>NUCLEOTIDE SEQUENCE</scope>
    <source>
        <strain evidence="10">BAL1</strain>
    </source>
</reference>
<proteinExistence type="inferred from homology"/>
<evidence type="ECO:0000259" key="9">
    <source>
        <dbReference type="Pfam" id="PF22638"/>
    </source>
</evidence>
<comment type="subcellular location">
    <subcellularLocation>
        <location evidence="1">Bacterial flagellum</location>
    </subcellularLocation>
    <subcellularLocation>
        <location evidence="2">Secreted</location>
    </subcellularLocation>
</comment>
<feature type="domain" description="Flagellar basal body rod protein N-terminal" evidence="7">
    <location>
        <begin position="6"/>
        <end position="35"/>
    </location>
</feature>
<dbReference type="PROSITE" id="PS00588">
    <property type="entry name" value="FLAGELLA_BB_ROD"/>
    <property type="match status" value="1"/>
</dbReference>
<evidence type="ECO:0000256" key="6">
    <source>
        <dbReference type="ARBA" id="ARBA00023143"/>
    </source>
</evidence>
<organism evidence="10">
    <name type="scientific">Rheinheimera sp. BAL341</name>
    <dbReference type="NCBI Taxonomy" id="1708203"/>
    <lineage>
        <taxon>Bacteria</taxon>
        <taxon>Pseudomonadati</taxon>
        <taxon>Pseudomonadota</taxon>
        <taxon>Gammaproteobacteria</taxon>
        <taxon>Chromatiales</taxon>
        <taxon>Chromatiaceae</taxon>
        <taxon>Rheinheimera</taxon>
    </lineage>
</organism>
<gene>
    <name evidence="10" type="ORF">BAL341_3667</name>
</gene>
<dbReference type="GO" id="GO:0044780">
    <property type="term" value="P:bacterial-type flagellum assembly"/>
    <property type="evidence" value="ECO:0007669"/>
    <property type="project" value="InterPro"/>
</dbReference>
<dbReference type="PANTHER" id="PTHR30033:SF1">
    <property type="entry name" value="FLAGELLAR HOOK-ASSOCIATED PROTEIN 1"/>
    <property type="match status" value="1"/>
</dbReference>
<protein>
    <recommendedName>
        <fullName evidence="4">Flagellar hook-associated protein 1</fullName>
    </recommendedName>
</protein>
<keyword evidence="10" id="KW-0282">Flagellum</keyword>
<feature type="domain" description="Flagellar basal-body/hook protein C-terminal" evidence="8">
    <location>
        <begin position="631"/>
        <end position="668"/>
    </location>
</feature>
<name>A0A486XWC2_9GAMM</name>
<dbReference type="InterPro" id="IPR053927">
    <property type="entry name" value="FlgK_helical"/>
</dbReference>
<sequence>MSDNLLRIGTSAVLANSTLLNTTSNNIANINTEGYVRQRTEFEPQILGLGVGRGTTERLVSEFTQKQLRRDLSNYSFAQQYVTEANRVDALFSNPANSIATGINDLFKQFQIANNEPATLANRQLIIGSSQALLDKFNTLSSLVLDQDNFVNQQLDIYTSETNAFIKQIADLNLQIASFGSGESRPVPLDLLDKRDLAIEKLSEMVEIRTLDSDNGEKLVFLATGQSLVVERGDFNLVSLRGDPDPAQRDLKLQLSNRISVERDIDIEAVGGKIGGLLAFREEILVPTQNRLGQLAFSMTDAINSQNRLGMNLNGEIGGDLFTLPASSGFSFASNTGSGAVNLILEPGKGNSLPPNDFLLTIEAGAVRIQALDAKGEVINGSDKVVPVAAYPVTINSADAAGDLYGLEITLTGAPAVGDQFELKPLSSASRTLQLATTRPEDIALASPVRTEFAVNNLGNAQIEGLTVTDTTPATLPAYGFDSPSGLVNGPWTMTYVGADTFEIVDNLGNPVATAAFGSSQYQDVFAQAGVDVGFDFSVTGVPSVGDTFAISFNDGGFNDNRNGLAISALQTAQTTRLNPLSAPDSLNAVNFNQTYADMVSLIGERTSQARNNEAASQALLDQTTAWYESLSGVSLDEEASNLVRFQQTYAAAAQIISTSQTVFDTLLAAVR</sequence>
<dbReference type="Pfam" id="PF00460">
    <property type="entry name" value="Flg_bb_rod"/>
    <property type="match status" value="1"/>
</dbReference>
<evidence type="ECO:0000256" key="3">
    <source>
        <dbReference type="ARBA" id="ARBA00009677"/>
    </source>
</evidence>
<dbReference type="InterPro" id="IPR010930">
    <property type="entry name" value="Flg_bb/hook_C_dom"/>
</dbReference>
<dbReference type="PRINTS" id="PR01005">
    <property type="entry name" value="FLGHOOKAP1"/>
</dbReference>
<dbReference type="Pfam" id="PF22638">
    <property type="entry name" value="FlgK_D1"/>
    <property type="match status" value="1"/>
</dbReference>
<dbReference type="EMBL" id="CAAJGR010000034">
    <property type="protein sequence ID" value="VHO06655.1"/>
    <property type="molecule type" value="Genomic_DNA"/>
</dbReference>
<dbReference type="AlphaFoldDB" id="A0A486XWC2"/>
<dbReference type="GO" id="GO:0005198">
    <property type="term" value="F:structural molecule activity"/>
    <property type="evidence" value="ECO:0007669"/>
    <property type="project" value="InterPro"/>
</dbReference>
<dbReference type="NCBIfam" id="TIGR02492">
    <property type="entry name" value="flgK_ends"/>
    <property type="match status" value="1"/>
</dbReference>
<keyword evidence="5" id="KW-0964">Secreted</keyword>
<evidence type="ECO:0000256" key="1">
    <source>
        <dbReference type="ARBA" id="ARBA00004365"/>
    </source>
</evidence>
<dbReference type="SUPFAM" id="SSF64518">
    <property type="entry name" value="Phase 1 flagellin"/>
    <property type="match status" value="2"/>
</dbReference>
<dbReference type="InterPro" id="IPR019776">
    <property type="entry name" value="Flagellar_basal_body_rod_CS"/>
</dbReference>
<evidence type="ECO:0000256" key="2">
    <source>
        <dbReference type="ARBA" id="ARBA00004613"/>
    </source>
</evidence>
<dbReference type="Pfam" id="PF06429">
    <property type="entry name" value="Flg_bbr_C"/>
    <property type="match status" value="1"/>
</dbReference>
<evidence type="ECO:0000259" key="7">
    <source>
        <dbReference type="Pfam" id="PF00460"/>
    </source>
</evidence>
<dbReference type="GO" id="GO:0005576">
    <property type="term" value="C:extracellular region"/>
    <property type="evidence" value="ECO:0007669"/>
    <property type="project" value="UniProtKB-SubCell"/>
</dbReference>
<dbReference type="PANTHER" id="PTHR30033">
    <property type="entry name" value="FLAGELLAR HOOK-ASSOCIATED PROTEIN 1"/>
    <property type="match status" value="1"/>
</dbReference>
<dbReference type="InterPro" id="IPR002371">
    <property type="entry name" value="FlgK"/>
</dbReference>
<feature type="domain" description="Flagellar hook-associated protein FlgK helical" evidence="9">
    <location>
        <begin position="86"/>
        <end position="322"/>
    </location>
</feature>
<dbReference type="InterPro" id="IPR001444">
    <property type="entry name" value="Flag_bb_rod_N"/>
</dbReference>
<keyword evidence="10" id="KW-0969">Cilium</keyword>
<keyword evidence="6" id="KW-0975">Bacterial flagellum</keyword>
<comment type="similarity">
    <text evidence="3">Belongs to the flagella basal body rod proteins family.</text>
</comment>
<keyword evidence="10" id="KW-0966">Cell projection</keyword>
<evidence type="ECO:0000259" key="8">
    <source>
        <dbReference type="Pfam" id="PF06429"/>
    </source>
</evidence>
<evidence type="ECO:0000313" key="10">
    <source>
        <dbReference type="EMBL" id="VHO06655.1"/>
    </source>
</evidence>
<evidence type="ECO:0000256" key="4">
    <source>
        <dbReference type="ARBA" id="ARBA00016244"/>
    </source>
</evidence>